<keyword evidence="1" id="KW-0472">Membrane</keyword>
<organism evidence="3 4">
    <name type="scientific">Streptomyces himalayensis subsp. himalayensis</name>
    <dbReference type="NCBI Taxonomy" id="2756131"/>
    <lineage>
        <taxon>Bacteria</taxon>
        <taxon>Bacillati</taxon>
        <taxon>Actinomycetota</taxon>
        <taxon>Actinomycetes</taxon>
        <taxon>Kitasatosporales</taxon>
        <taxon>Streptomycetaceae</taxon>
        <taxon>Streptomyces</taxon>
        <taxon>Streptomyces himalayensis</taxon>
    </lineage>
</organism>
<dbReference type="RefSeq" id="WP_181660092.1">
    <property type="nucleotide sequence ID" value="NZ_JACEHE010000017.1"/>
</dbReference>
<evidence type="ECO:0000313" key="4">
    <source>
        <dbReference type="Proteomes" id="UP000545761"/>
    </source>
</evidence>
<reference evidence="3 4" key="1">
    <citation type="submission" date="2020-07" db="EMBL/GenBank/DDBJ databases">
        <title>Streptomyces isolated from Indian soil.</title>
        <authorList>
            <person name="Mandal S."/>
            <person name="Maiti P.K."/>
        </authorList>
    </citation>
    <scope>NUCLEOTIDE SEQUENCE [LARGE SCALE GENOMIC DNA]</scope>
    <source>
        <strain evidence="3 4">PSKA28</strain>
    </source>
</reference>
<feature type="transmembrane region" description="Helical" evidence="1">
    <location>
        <begin position="65"/>
        <end position="86"/>
    </location>
</feature>
<gene>
    <name evidence="3" type="ORF">H1D24_25845</name>
</gene>
<dbReference type="Proteomes" id="UP000545761">
    <property type="component" value="Unassembled WGS sequence"/>
</dbReference>
<feature type="transmembrane region" description="Helical" evidence="1">
    <location>
        <begin position="40"/>
        <end position="59"/>
    </location>
</feature>
<evidence type="ECO:0000256" key="1">
    <source>
        <dbReference type="SAM" id="Phobius"/>
    </source>
</evidence>
<dbReference type="InterPro" id="IPR025588">
    <property type="entry name" value="YcxB-like_C"/>
</dbReference>
<dbReference type="AlphaFoldDB" id="A0A7W0DQ10"/>
<comment type="caution">
    <text evidence="3">The sequence shown here is derived from an EMBL/GenBank/DDBJ whole genome shotgun (WGS) entry which is preliminary data.</text>
</comment>
<evidence type="ECO:0000313" key="3">
    <source>
        <dbReference type="EMBL" id="MBA2949151.1"/>
    </source>
</evidence>
<feature type="domain" description="YcxB-like C-terminal" evidence="2">
    <location>
        <begin position="109"/>
        <end position="172"/>
    </location>
</feature>
<name>A0A7W0DQ10_9ACTN</name>
<dbReference type="EMBL" id="JACEHE010000017">
    <property type="protein sequence ID" value="MBA2949151.1"/>
    <property type="molecule type" value="Genomic_DNA"/>
</dbReference>
<proteinExistence type="predicted"/>
<accession>A0A7W0DQ10</accession>
<sequence length="179" mass="20451">MVHQGRDIIQGADVVELAYRPTRRDIRTGIGVRDRIRRLVVLRWALVMMFLALAVRHVVTMDAVNSASAAFSLALAVMLPVLIWSLPHLQAHHVLKLVSWQGEYRTTVTDTGIAAETEHTALVQRWSLFRGYRETRDHMVLLSRDPNILVLEVLPKRGLRSPEDAERLRALLDRHLSRV</sequence>
<keyword evidence="1" id="KW-0812">Transmembrane</keyword>
<dbReference type="Pfam" id="PF14317">
    <property type="entry name" value="YcxB"/>
    <property type="match status" value="1"/>
</dbReference>
<keyword evidence="1" id="KW-1133">Transmembrane helix</keyword>
<protein>
    <submittedName>
        <fullName evidence="3">YcxB family protein</fullName>
    </submittedName>
</protein>
<evidence type="ECO:0000259" key="2">
    <source>
        <dbReference type="Pfam" id="PF14317"/>
    </source>
</evidence>